<evidence type="ECO:0000256" key="1">
    <source>
        <dbReference type="SAM" id="Phobius"/>
    </source>
</evidence>
<keyword evidence="1" id="KW-0472">Membrane</keyword>
<dbReference type="Proteomes" id="UP000274756">
    <property type="component" value="Unassembled WGS sequence"/>
</dbReference>
<keyword evidence="4" id="KW-1185">Reference proteome</keyword>
<name>A0A0N4U3N6_DRAME</name>
<keyword evidence="1" id="KW-0812">Transmembrane</keyword>
<keyword evidence="1" id="KW-1133">Transmembrane helix</keyword>
<sequence length="108" mass="11896">MFCEESYTGIPLTNLGSWHVVWCSRTVLGWLRSILPWSPFLFGSGIFIRCPMRFKIVVVAASMNAVALLSSASKLLLVLIGIVNVINSDSYALKFATNLTVIVTFVVI</sequence>
<dbReference type="EMBL" id="UYYG01001153">
    <property type="protein sequence ID" value="VDN55733.1"/>
    <property type="molecule type" value="Genomic_DNA"/>
</dbReference>
<evidence type="ECO:0000313" key="5">
    <source>
        <dbReference type="WBParaSite" id="DME_0000134601-mRNA-1"/>
    </source>
</evidence>
<evidence type="ECO:0000313" key="2">
    <source>
        <dbReference type="EMBL" id="VDN55733.1"/>
    </source>
</evidence>
<feature type="transmembrane region" description="Helical" evidence="1">
    <location>
        <begin position="34"/>
        <end position="52"/>
    </location>
</feature>
<dbReference type="WBParaSite" id="DME_0000134601-mRNA-1">
    <property type="protein sequence ID" value="DME_0000134601-mRNA-1"/>
    <property type="gene ID" value="DME_0000134601"/>
</dbReference>
<proteinExistence type="predicted"/>
<accession>A0A0N4U3N6</accession>
<reference evidence="5" key="1">
    <citation type="submission" date="2017-02" db="UniProtKB">
        <authorList>
            <consortium name="WormBaseParasite"/>
        </authorList>
    </citation>
    <scope>IDENTIFICATION</scope>
</reference>
<dbReference type="AlphaFoldDB" id="A0A0N4U3N6"/>
<evidence type="ECO:0000313" key="4">
    <source>
        <dbReference type="Proteomes" id="UP000274756"/>
    </source>
</evidence>
<reference evidence="2 4" key="2">
    <citation type="submission" date="2018-11" db="EMBL/GenBank/DDBJ databases">
        <authorList>
            <consortium name="Pathogen Informatics"/>
        </authorList>
    </citation>
    <scope>NUCLEOTIDE SEQUENCE [LARGE SCALE GENOMIC DNA]</scope>
</reference>
<gene>
    <name evidence="2" type="ORF">DME_LOCUS5706</name>
</gene>
<feature type="transmembrane region" description="Helical" evidence="1">
    <location>
        <begin position="64"/>
        <end position="85"/>
    </location>
</feature>
<evidence type="ECO:0000313" key="3">
    <source>
        <dbReference type="Proteomes" id="UP000038040"/>
    </source>
</evidence>
<dbReference type="Proteomes" id="UP000038040">
    <property type="component" value="Unplaced"/>
</dbReference>
<organism evidence="3 5">
    <name type="scientific">Dracunculus medinensis</name>
    <name type="common">Guinea worm</name>
    <dbReference type="NCBI Taxonomy" id="318479"/>
    <lineage>
        <taxon>Eukaryota</taxon>
        <taxon>Metazoa</taxon>
        <taxon>Ecdysozoa</taxon>
        <taxon>Nematoda</taxon>
        <taxon>Chromadorea</taxon>
        <taxon>Rhabditida</taxon>
        <taxon>Spirurina</taxon>
        <taxon>Dracunculoidea</taxon>
        <taxon>Dracunculidae</taxon>
        <taxon>Dracunculus</taxon>
    </lineage>
</organism>
<protein>
    <submittedName>
        <fullName evidence="5">7TM_GPCR_Srx domain-containing protein</fullName>
    </submittedName>
</protein>